<evidence type="ECO:0000313" key="1">
    <source>
        <dbReference type="EMBL" id="OOM06315.1"/>
    </source>
</evidence>
<dbReference type="AlphaFoldDB" id="A0A1S8MQ79"/>
<dbReference type="EMBL" id="LZYZ01000010">
    <property type="protein sequence ID" value="OOM06315.1"/>
    <property type="molecule type" value="Genomic_DNA"/>
</dbReference>
<evidence type="ECO:0000313" key="2">
    <source>
        <dbReference type="Proteomes" id="UP000191154"/>
    </source>
</evidence>
<comment type="caution">
    <text evidence="1">The sequence shown here is derived from an EMBL/GenBank/DDBJ whole genome shotgun (WGS) entry which is preliminary data.</text>
</comment>
<dbReference type="Proteomes" id="UP000191154">
    <property type="component" value="Unassembled WGS sequence"/>
</dbReference>
<dbReference type="RefSeq" id="WP_077867216.1">
    <property type="nucleotide sequence ID" value="NZ_LZYZ01000010.1"/>
</dbReference>
<reference evidence="1 2" key="1">
    <citation type="submission" date="2016-05" db="EMBL/GenBank/DDBJ databases">
        <title>Microbial solvent formation.</title>
        <authorList>
            <person name="Poehlein A."/>
            <person name="Montoya Solano J.D."/>
            <person name="Flitsch S."/>
            <person name="Krabben P."/>
            <person name="Duerre P."/>
            <person name="Daniel R."/>
        </authorList>
    </citation>
    <scope>NUCLEOTIDE SEQUENCE [LARGE SCALE GENOMIC DNA]</scope>
    <source>
        <strain evidence="1 2">L1-8</strain>
    </source>
</reference>
<organism evidence="1 2">
    <name type="scientific">Clostridium saccharobutylicum</name>
    <dbReference type="NCBI Taxonomy" id="169679"/>
    <lineage>
        <taxon>Bacteria</taxon>
        <taxon>Bacillati</taxon>
        <taxon>Bacillota</taxon>
        <taxon>Clostridia</taxon>
        <taxon>Eubacteriales</taxon>
        <taxon>Clostridiaceae</taxon>
        <taxon>Clostridium</taxon>
    </lineage>
</organism>
<protein>
    <submittedName>
        <fullName evidence="1">Uncharacterized protein</fullName>
    </submittedName>
</protein>
<proteinExistence type="predicted"/>
<gene>
    <name evidence="1" type="ORF">CLOSAC_42340</name>
</gene>
<accession>A0A1S8MQ79</accession>
<sequence length="198" mass="22771">MQQEFYILNEDYEGAYAEAIYKNNKSEVEVCNLCGGRKVRRTSKLTVYFEGKKEADIYQVNQYIIINTKVYNILKENNITGFNVQDIDILGCYDKKGNSIQLNVSGLKEMIVNGSGGYLRNKDGTLVEKCEQCDKFNSASKNSVHGLSVDFDEWDGSDVFFFKNWFGVVIVTERVKNVLEQANLKNIKFQNIKEFEFI</sequence>
<name>A0A1S8MQ79_CLOSA</name>